<name>A0A9P7DHQ6_9AGAM</name>
<dbReference type="AlphaFoldDB" id="A0A9P7DHQ6"/>
<dbReference type="GeneID" id="64603379"/>
<keyword evidence="2" id="KW-1185">Reference proteome</keyword>
<comment type="caution">
    <text evidence="1">The sequence shown here is derived from an EMBL/GenBank/DDBJ whole genome shotgun (WGS) entry which is preliminary data.</text>
</comment>
<protein>
    <submittedName>
        <fullName evidence="1">Uncharacterized protein</fullName>
    </submittedName>
</protein>
<dbReference type="EMBL" id="JABBWE010000024">
    <property type="protein sequence ID" value="KAG1794873.1"/>
    <property type="molecule type" value="Genomic_DNA"/>
</dbReference>
<dbReference type="RefSeq" id="XP_041160912.1">
    <property type="nucleotide sequence ID" value="XM_041309615.1"/>
</dbReference>
<gene>
    <name evidence="1" type="ORF">HD556DRAFT_1536022</name>
</gene>
<evidence type="ECO:0000313" key="1">
    <source>
        <dbReference type="EMBL" id="KAG1794873.1"/>
    </source>
</evidence>
<accession>A0A9P7DHQ6</accession>
<reference evidence="1" key="1">
    <citation type="journal article" date="2020" name="New Phytol.">
        <title>Comparative genomics reveals dynamic genome evolution in host specialist ectomycorrhizal fungi.</title>
        <authorList>
            <person name="Lofgren L.A."/>
            <person name="Nguyen N.H."/>
            <person name="Vilgalys R."/>
            <person name="Ruytinx J."/>
            <person name="Liao H.L."/>
            <person name="Branco S."/>
            <person name="Kuo A."/>
            <person name="LaButti K."/>
            <person name="Lipzen A."/>
            <person name="Andreopoulos W."/>
            <person name="Pangilinan J."/>
            <person name="Riley R."/>
            <person name="Hundley H."/>
            <person name="Na H."/>
            <person name="Barry K."/>
            <person name="Grigoriev I.V."/>
            <person name="Stajich J.E."/>
            <person name="Kennedy P.G."/>
        </authorList>
    </citation>
    <scope>NUCLEOTIDE SEQUENCE</scope>
    <source>
        <strain evidence="1">S12</strain>
    </source>
</reference>
<organism evidence="1 2">
    <name type="scientific">Suillus plorans</name>
    <dbReference type="NCBI Taxonomy" id="116603"/>
    <lineage>
        <taxon>Eukaryota</taxon>
        <taxon>Fungi</taxon>
        <taxon>Dikarya</taxon>
        <taxon>Basidiomycota</taxon>
        <taxon>Agaricomycotina</taxon>
        <taxon>Agaricomycetes</taxon>
        <taxon>Agaricomycetidae</taxon>
        <taxon>Boletales</taxon>
        <taxon>Suillineae</taxon>
        <taxon>Suillaceae</taxon>
        <taxon>Suillus</taxon>
    </lineage>
</organism>
<evidence type="ECO:0000313" key="2">
    <source>
        <dbReference type="Proteomes" id="UP000719766"/>
    </source>
</evidence>
<dbReference type="Proteomes" id="UP000719766">
    <property type="component" value="Unassembled WGS sequence"/>
</dbReference>
<sequence length="269" mass="29885">MSGSGTLLLTENPRVRNSNDEAKKLSLARQYINYTFLQRTQNFLPRKVEQGNVFGLHVGTYDSSISSKASTIGSYHSDKNDSIPKASGSTAPLHRLATPWAISKKNYLDDCFVVGTSRMLSQTPSKSVRVTCTPTDVEGVPWNLMSASNDAARAPMLVIPVTSREETSKTGATIAETRVRTLVIKTSELECAWDFRELIVVAAMVITPRGSPRSFEYLEPMGMNSPNDMSPIWRSKSQRFKKMLMESPLEVWTWIVTESALWSVLAVLS</sequence>
<proteinExistence type="predicted"/>